<dbReference type="InterPro" id="IPR001932">
    <property type="entry name" value="PPM-type_phosphatase-like_dom"/>
</dbReference>
<keyword evidence="5" id="KW-1185">Reference proteome</keyword>
<sequence length="425" mass="45730">MTDVLFARVVAELVHRSHLVAGEDLSSMLDEVLRPLGLRAEILLVDLGQQTLTSAAPRPATEQVGLVAVEGTLAGRAFQHGETVAGLGDGRMLWVPILDGTERVGVLRLALDPDVRVDAVLRVRAETVAGLVGHIVMSKLVYSDHLRRLRAHTGLAVASELLWHLVPPRTVATADVALAALLEPHDRVAGDAYDYAVDHDNVYLGVFDGVGHDLHAGVTTSLAVNIIRNARRQGVSDLTVLADTADDHLIRHGGPSRFVTAALVRLDTTTGVVDYLVAGHPPPLLLRNGRMIRPLDAPLRPPLGVVPSAVPSPALRSPAAHEQLEPGDRLLIYTDGIVEARDDRGEFFGEQRQIDLVERTEQSRLSAPEALRRLAAAILAHQNGRLQDVATLLMLDWTPTSTPGVPPGHRLRSATDQAADRDLGC</sequence>
<dbReference type="SUPFAM" id="SSF81606">
    <property type="entry name" value="PP2C-like"/>
    <property type="match status" value="1"/>
</dbReference>
<feature type="region of interest" description="Disordered" evidence="2">
    <location>
        <begin position="401"/>
        <end position="425"/>
    </location>
</feature>
<dbReference type="PANTHER" id="PTHR43156:SF2">
    <property type="entry name" value="STAGE II SPORULATION PROTEIN E"/>
    <property type="match status" value="1"/>
</dbReference>
<dbReference type="EC" id="3.1.3.16" evidence="4"/>
<gene>
    <name evidence="4" type="ORF">WCD58_29760</name>
</gene>
<comment type="caution">
    <text evidence="4">The sequence shown here is derived from an EMBL/GenBank/DDBJ whole genome shotgun (WGS) entry which is preliminary data.</text>
</comment>
<reference evidence="4 5" key="1">
    <citation type="submission" date="2024-03" db="EMBL/GenBank/DDBJ databases">
        <title>Actinomycetospora sp. OC33-EN07, a novel actinomycete isolated from wild orchid (Aerides multiflora).</title>
        <authorList>
            <person name="Suriyachadkun C."/>
        </authorList>
    </citation>
    <scope>NUCLEOTIDE SEQUENCE [LARGE SCALE GENOMIC DNA]</scope>
    <source>
        <strain evidence="4 5">OC33-EN07</strain>
    </source>
</reference>
<dbReference type="SMART" id="SM00331">
    <property type="entry name" value="PP2C_SIG"/>
    <property type="match status" value="1"/>
</dbReference>
<dbReference type="RefSeq" id="WP_337706749.1">
    <property type="nucleotide sequence ID" value="NZ_JBBEGM010000017.1"/>
</dbReference>
<dbReference type="InterPro" id="IPR052016">
    <property type="entry name" value="Bact_Sigma-Reg"/>
</dbReference>
<evidence type="ECO:0000256" key="1">
    <source>
        <dbReference type="ARBA" id="ARBA00022801"/>
    </source>
</evidence>
<keyword evidence="1 4" id="KW-0378">Hydrolase</keyword>
<dbReference type="GO" id="GO:0004722">
    <property type="term" value="F:protein serine/threonine phosphatase activity"/>
    <property type="evidence" value="ECO:0007669"/>
    <property type="project" value="UniProtKB-EC"/>
</dbReference>
<dbReference type="Gene3D" id="3.60.40.10">
    <property type="entry name" value="PPM-type phosphatase domain"/>
    <property type="match status" value="1"/>
</dbReference>
<dbReference type="Pfam" id="PF07228">
    <property type="entry name" value="SpoIIE"/>
    <property type="match status" value="1"/>
</dbReference>
<feature type="domain" description="PPM-type phosphatase" evidence="3">
    <location>
        <begin position="173"/>
        <end position="397"/>
    </location>
</feature>
<dbReference type="PANTHER" id="PTHR43156">
    <property type="entry name" value="STAGE II SPORULATION PROTEIN E-RELATED"/>
    <property type="match status" value="1"/>
</dbReference>
<evidence type="ECO:0000313" key="4">
    <source>
        <dbReference type="EMBL" id="MEJ2865378.1"/>
    </source>
</evidence>
<protein>
    <submittedName>
        <fullName evidence="4">PP2C family protein-serine/threonine phosphatase</fullName>
        <ecNumber evidence="4">3.1.3.16</ecNumber>
    </submittedName>
</protein>
<evidence type="ECO:0000259" key="3">
    <source>
        <dbReference type="SMART" id="SM00331"/>
    </source>
</evidence>
<organism evidence="4 5">
    <name type="scientific">Actinomycetospora flava</name>
    <dbReference type="NCBI Taxonomy" id="3129232"/>
    <lineage>
        <taxon>Bacteria</taxon>
        <taxon>Bacillati</taxon>
        <taxon>Actinomycetota</taxon>
        <taxon>Actinomycetes</taxon>
        <taxon>Pseudonocardiales</taxon>
        <taxon>Pseudonocardiaceae</taxon>
        <taxon>Actinomycetospora</taxon>
    </lineage>
</organism>
<dbReference type="Proteomes" id="UP001369736">
    <property type="component" value="Unassembled WGS sequence"/>
</dbReference>
<evidence type="ECO:0000256" key="2">
    <source>
        <dbReference type="SAM" id="MobiDB-lite"/>
    </source>
</evidence>
<proteinExistence type="predicted"/>
<evidence type="ECO:0000313" key="5">
    <source>
        <dbReference type="Proteomes" id="UP001369736"/>
    </source>
</evidence>
<name>A0ABU8MEN1_9PSEU</name>
<dbReference type="InterPro" id="IPR036457">
    <property type="entry name" value="PPM-type-like_dom_sf"/>
</dbReference>
<accession>A0ABU8MEN1</accession>
<dbReference type="EMBL" id="JBBEGM010000017">
    <property type="protein sequence ID" value="MEJ2865378.1"/>
    <property type="molecule type" value="Genomic_DNA"/>
</dbReference>